<keyword evidence="2" id="KW-1185">Reference proteome</keyword>
<evidence type="ECO:0000313" key="2">
    <source>
        <dbReference type="Proteomes" id="UP000642094"/>
    </source>
</evidence>
<sequence>MAKTFTITLPDNLEQAVTDRAEQLNQSPEVILLQALTKQLINTPHNNHIAITETDPLIQLIGSLDIDIPDLAENHDRYIAQDLLQELNTDA</sequence>
<protein>
    <recommendedName>
        <fullName evidence="3">CopG family transcriptional regulator</fullName>
    </recommendedName>
</protein>
<gene>
    <name evidence="1" type="ORF">H6F41_13375</name>
</gene>
<proteinExistence type="predicted"/>
<evidence type="ECO:0008006" key="3">
    <source>
        <dbReference type="Google" id="ProtNLM"/>
    </source>
</evidence>
<evidence type="ECO:0000313" key="1">
    <source>
        <dbReference type="EMBL" id="MBD2189129.1"/>
    </source>
</evidence>
<dbReference type="RefSeq" id="WP_190403962.1">
    <property type="nucleotide sequence ID" value="NZ_JACJQB010000029.1"/>
</dbReference>
<comment type="caution">
    <text evidence="1">The sequence shown here is derived from an EMBL/GenBank/DDBJ whole genome shotgun (WGS) entry which is preliminary data.</text>
</comment>
<organism evidence="1 2">
    <name type="scientific">Pseudanabaena mucicola FACHB-723</name>
    <dbReference type="NCBI Taxonomy" id="2692860"/>
    <lineage>
        <taxon>Bacteria</taxon>
        <taxon>Bacillati</taxon>
        <taxon>Cyanobacteriota</taxon>
        <taxon>Cyanophyceae</taxon>
        <taxon>Pseudanabaenales</taxon>
        <taxon>Pseudanabaenaceae</taxon>
        <taxon>Pseudanabaena</taxon>
    </lineage>
</organism>
<accession>A0ABR7ZZW7</accession>
<name>A0ABR7ZZW7_9CYAN</name>
<dbReference type="Proteomes" id="UP000642094">
    <property type="component" value="Unassembled WGS sequence"/>
</dbReference>
<reference evidence="1 2" key="1">
    <citation type="journal article" date="2020" name="ISME J.">
        <title>Comparative genomics reveals insights into cyanobacterial evolution and habitat adaptation.</title>
        <authorList>
            <person name="Chen M.Y."/>
            <person name="Teng W.K."/>
            <person name="Zhao L."/>
            <person name="Hu C.X."/>
            <person name="Zhou Y.K."/>
            <person name="Han B.P."/>
            <person name="Song L.R."/>
            <person name="Shu W.S."/>
        </authorList>
    </citation>
    <scope>NUCLEOTIDE SEQUENCE [LARGE SCALE GENOMIC DNA]</scope>
    <source>
        <strain evidence="1 2">FACHB-723</strain>
    </source>
</reference>
<dbReference type="EMBL" id="JACJQB010000029">
    <property type="protein sequence ID" value="MBD2189129.1"/>
    <property type="molecule type" value="Genomic_DNA"/>
</dbReference>